<dbReference type="AlphaFoldDB" id="A0A0N0NRQ5"/>
<dbReference type="RefSeq" id="XP_018005334.1">
    <property type="nucleotide sequence ID" value="XM_018142715.1"/>
</dbReference>
<dbReference type="PANTHER" id="PTHR42905:SF16">
    <property type="entry name" value="CARBOXYPHOSPHONOENOLPYRUVATE PHOSPHONOMUTASE-LIKE PROTEIN (AFU_ORTHOLOGUE AFUA_5G07230)"/>
    <property type="match status" value="1"/>
</dbReference>
<accession>A0A0N0NRQ5</accession>
<reference evidence="1 2" key="1">
    <citation type="submission" date="2015-06" db="EMBL/GenBank/DDBJ databases">
        <title>Draft genome of the ant-associated black yeast Phialophora attae CBS 131958.</title>
        <authorList>
            <person name="Moreno L.F."/>
            <person name="Stielow B.J."/>
            <person name="de Hoog S."/>
            <person name="Vicente V.A."/>
            <person name="Weiss V.A."/>
            <person name="de Vries M."/>
            <person name="Cruz L.M."/>
            <person name="Souza E.M."/>
        </authorList>
    </citation>
    <scope>NUCLEOTIDE SEQUENCE [LARGE SCALE GENOMIC DNA]</scope>
    <source>
        <strain evidence="1 2">CBS 131958</strain>
    </source>
</reference>
<dbReference type="VEuPathDB" id="FungiDB:AB675_2721"/>
<dbReference type="OrthoDB" id="429143at2759"/>
<proteinExistence type="predicted"/>
<sequence length="284" mass="29998">MSSTTTATSPSLTELARHFRSLHQPSNLLILTNVHDTPSATLIASLPQTTALASASYAVAESQGIPDAALTLDLNLKGLAAIRAGIDAWTSQHPDKLLPLSADLQDGYEDPAETVKRAIETAGIVGCNIEDLDTDPEGSRPVRLRSIEENVARLKSALQGAEAAGIPAKLFTINARTDVLGFDGTIDDCITRGLAYLDAGAACVFVWGVGKHVITKEEAAKMAKAFGGRLSLQPGGMGVKGAREAGASRVSTGPYLWRQIKEVEAQEKEKGDIMRKAALEILQG</sequence>
<dbReference type="GO" id="GO:0003824">
    <property type="term" value="F:catalytic activity"/>
    <property type="evidence" value="ECO:0007669"/>
    <property type="project" value="InterPro"/>
</dbReference>
<dbReference type="EMBL" id="LFJN01000002">
    <property type="protein sequence ID" value="KPI45371.1"/>
    <property type="molecule type" value="Genomic_DNA"/>
</dbReference>
<dbReference type="InterPro" id="IPR039556">
    <property type="entry name" value="ICL/PEPM"/>
</dbReference>
<dbReference type="Proteomes" id="UP000038010">
    <property type="component" value="Unassembled WGS sequence"/>
</dbReference>
<evidence type="ECO:0000313" key="2">
    <source>
        <dbReference type="Proteomes" id="UP000038010"/>
    </source>
</evidence>
<dbReference type="Pfam" id="PF13714">
    <property type="entry name" value="PEP_mutase"/>
    <property type="match status" value="1"/>
</dbReference>
<organism evidence="1 2">
    <name type="scientific">Cyphellophora attinorum</name>
    <dbReference type="NCBI Taxonomy" id="1664694"/>
    <lineage>
        <taxon>Eukaryota</taxon>
        <taxon>Fungi</taxon>
        <taxon>Dikarya</taxon>
        <taxon>Ascomycota</taxon>
        <taxon>Pezizomycotina</taxon>
        <taxon>Eurotiomycetes</taxon>
        <taxon>Chaetothyriomycetidae</taxon>
        <taxon>Chaetothyriales</taxon>
        <taxon>Cyphellophoraceae</taxon>
        <taxon>Cyphellophora</taxon>
    </lineage>
</organism>
<dbReference type="Gene3D" id="3.20.20.60">
    <property type="entry name" value="Phosphoenolpyruvate-binding domains"/>
    <property type="match status" value="1"/>
</dbReference>
<comment type="caution">
    <text evidence="1">The sequence shown here is derived from an EMBL/GenBank/DDBJ whole genome shotgun (WGS) entry which is preliminary data.</text>
</comment>
<name>A0A0N0NRQ5_9EURO</name>
<dbReference type="PANTHER" id="PTHR42905">
    <property type="entry name" value="PHOSPHOENOLPYRUVATE CARBOXYLASE"/>
    <property type="match status" value="1"/>
</dbReference>
<protein>
    <submittedName>
        <fullName evidence="1">Uncharacterized protein</fullName>
    </submittedName>
</protein>
<dbReference type="InterPro" id="IPR015813">
    <property type="entry name" value="Pyrv/PenolPyrv_kinase-like_dom"/>
</dbReference>
<dbReference type="InterPro" id="IPR040442">
    <property type="entry name" value="Pyrv_kinase-like_dom_sf"/>
</dbReference>
<gene>
    <name evidence="1" type="ORF">AB675_2721</name>
</gene>
<dbReference type="GeneID" id="28734595"/>
<evidence type="ECO:0000313" key="1">
    <source>
        <dbReference type="EMBL" id="KPI45371.1"/>
    </source>
</evidence>
<keyword evidence="2" id="KW-1185">Reference proteome</keyword>
<dbReference type="CDD" id="cd00377">
    <property type="entry name" value="ICL_PEPM"/>
    <property type="match status" value="1"/>
</dbReference>
<dbReference type="SUPFAM" id="SSF51621">
    <property type="entry name" value="Phosphoenolpyruvate/pyruvate domain"/>
    <property type="match status" value="1"/>
</dbReference>